<dbReference type="AlphaFoldDB" id="A0A6A7A552"/>
<evidence type="ECO:0000313" key="2">
    <source>
        <dbReference type="Proteomes" id="UP000799424"/>
    </source>
</evidence>
<dbReference type="EMBL" id="MU006222">
    <property type="protein sequence ID" value="KAF2828421.1"/>
    <property type="molecule type" value="Genomic_DNA"/>
</dbReference>
<dbReference type="Proteomes" id="UP000799424">
    <property type="component" value="Unassembled WGS sequence"/>
</dbReference>
<proteinExistence type="predicted"/>
<name>A0A6A7A552_9PLEO</name>
<organism evidence="1 2">
    <name type="scientific">Ophiobolus disseminans</name>
    <dbReference type="NCBI Taxonomy" id="1469910"/>
    <lineage>
        <taxon>Eukaryota</taxon>
        <taxon>Fungi</taxon>
        <taxon>Dikarya</taxon>
        <taxon>Ascomycota</taxon>
        <taxon>Pezizomycotina</taxon>
        <taxon>Dothideomycetes</taxon>
        <taxon>Pleosporomycetidae</taxon>
        <taxon>Pleosporales</taxon>
        <taxon>Pleosporineae</taxon>
        <taxon>Phaeosphaeriaceae</taxon>
        <taxon>Ophiobolus</taxon>
    </lineage>
</organism>
<sequence length="179" mass="19440">MPHRVVPLLPCHSHHIDGGQGRRRTIVGRVSEGCIRALLSMSWSSIVLAHRHDSSPESHPTYVEVGLLSSRAPRADVGCLAFLKKIGYASAPGGCTLRFLLDMCSHVRILCASDLLLRATDTIINMKYSFSMRPMSYESDFALVSATAYVCTCVASSSNAATRGPNTSLLDFSHSDCQL</sequence>
<gene>
    <name evidence="1" type="ORF">CC86DRAFT_193110</name>
</gene>
<keyword evidence="2" id="KW-1185">Reference proteome</keyword>
<reference evidence="1" key="1">
    <citation type="journal article" date="2020" name="Stud. Mycol.">
        <title>101 Dothideomycetes genomes: a test case for predicting lifestyles and emergence of pathogens.</title>
        <authorList>
            <person name="Haridas S."/>
            <person name="Albert R."/>
            <person name="Binder M."/>
            <person name="Bloem J."/>
            <person name="Labutti K."/>
            <person name="Salamov A."/>
            <person name="Andreopoulos B."/>
            <person name="Baker S."/>
            <person name="Barry K."/>
            <person name="Bills G."/>
            <person name="Bluhm B."/>
            <person name="Cannon C."/>
            <person name="Castanera R."/>
            <person name="Culley D."/>
            <person name="Daum C."/>
            <person name="Ezra D."/>
            <person name="Gonzalez J."/>
            <person name="Henrissat B."/>
            <person name="Kuo A."/>
            <person name="Liang C."/>
            <person name="Lipzen A."/>
            <person name="Lutzoni F."/>
            <person name="Magnuson J."/>
            <person name="Mondo S."/>
            <person name="Nolan M."/>
            <person name="Ohm R."/>
            <person name="Pangilinan J."/>
            <person name="Park H.-J."/>
            <person name="Ramirez L."/>
            <person name="Alfaro M."/>
            <person name="Sun H."/>
            <person name="Tritt A."/>
            <person name="Yoshinaga Y."/>
            <person name="Zwiers L.-H."/>
            <person name="Turgeon B."/>
            <person name="Goodwin S."/>
            <person name="Spatafora J."/>
            <person name="Crous P."/>
            <person name="Grigoriev I."/>
        </authorList>
    </citation>
    <scope>NUCLEOTIDE SEQUENCE</scope>
    <source>
        <strain evidence="1">CBS 113818</strain>
    </source>
</reference>
<protein>
    <submittedName>
        <fullName evidence="1">Uncharacterized protein</fullName>
    </submittedName>
</protein>
<evidence type="ECO:0000313" key="1">
    <source>
        <dbReference type="EMBL" id="KAF2828421.1"/>
    </source>
</evidence>
<accession>A0A6A7A552</accession>